<accession>A0ABW2QC79</accession>
<gene>
    <name evidence="1" type="ORF">ACFQQL_17305</name>
</gene>
<dbReference type="Gene3D" id="3.40.50.300">
    <property type="entry name" value="P-loop containing nucleotide triphosphate hydrolases"/>
    <property type="match status" value="1"/>
</dbReference>
<evidence type="ECO:0008006" key="3">
    <source>
        <dbReference type="Google" id="ProtNLM"/>
    </source>
</evidence>
<dbReference type="Proteomes" id="UP001596455">
    <property type="component" value="Unassembled WGS sequence"/>
</dbReference>
<dbReference type="SUPFAM" id="SSF52540">
    <property type="entry name" value="P-loop containing nucleoside triphosphate hydrolases"/>
    <property type="match status" value="1"/>
</dbReference>
<protein>
    <recommendedName>
        <fullName evidence="3">Sulfotransferase family protein</fullName>
    </recommendedName>
</protein>
<name>A0ABW2QC79_9MICO</name>
<dbReference type="EMBL" id="JBHTCQ010000004">
    <property type="protein sequence ID" value="MFC7406881.1"/>
    <property type="molecule type" value="Genomic_DNA"/>
</dbReference>
<organism evidence="1 2">
    <name type="scientific">Georgenia alba</name>
    <dbReference type="NCBI Taxonomy" id="2233858"/>
    <lineage>
        <taxon>Bacteria</taxon>
        <taxon>Bacillati</taxon>
        <taxon>Actinomycetota</taxon>
        <taxon>Actinomycetes</taxon>
        <taxon>Micrococcales</taxon>
        <taxon>Bogoriellaceae</taxon>
        <taxon>Georgenia</taxon>
    </lineage>
</organism>
<keyword evidence="2" id="KW-1185">Reference proteome</keyword>
<reference evidence="2" key="1">
    <citation type="journal article" date="2019" name="Int. J. Syst. Evol. Microbiol.">
        <title>The Global Catalogue of Microorganisms (GCM) 10K type strain sequencing project: providing services to taxonomists for standard genome sequencing and annotation.</title>
        <authorList>
            <consortium name="The Broad Institute Genomics Platform"/>
            <consortium name="The Broad Institute Genome Sequencing Center for Infectious Disease"/>
            <person name="Wu L."/>
            <person name="Ma J."/>
        </authorList>
    </citation>
    <scope>NUCLEOTIDE SEQUENCE [LARGE SCALE GENOMIC DNA]</scope>
    <source>
        <strain evidence="2">JCM 1490</strain>
    </source>
</reference>
<evidence type="ECO:0000313" key="2">
    <source>
        <dbReference type="Proteomes" id="UP001596455"/>
    </source>
</evidence>
<dbReference type="RefSeq" id="WP_382396407.1">
    <property type="nucleotide sequence ID" value="NZ_JBHTCQ010000004.1"/>
</dbReference>
<dbReference type="InterPro" id="IPR027417">
    <property type="entry name" value="P-loop_NTPase"/>
</dbReference>
<sequence length="356" mass="39828">MPRRVHLHVGAPKSGTTYLQSRLHANRRELHRHGISYPHGPLGDQRVHYWAALEATETDHGVAPERVRGAWSRLLRQVRAARGDVLLSHEVLAKATEAQAGRVLKDLESTGAQIHLVFTVRDLARELSGAWQETLKFGGRRPFARFLASAREGNSAFMEGFDPIRVLTVWGERLPAEQIHVVTAPPAGGPPDLLWHRFLEAIDVRPEWVPHEAVRANESVGIAEAHLLRRINRRLGEEARRGGRYSPLIDGLVVGRALGPRTSERITLGPADHPWVLERSQAWVDWLRDRGVEVHGDLEDLLPAAPADDWTDPDEPMPGQVASAAVDVIAALLDELHDRPVTPVQRARHVWARLRR</sequence>
<comment type="caution">
    <text evidence="1">The sequence shown here is derived from an EMBL/GenBank/DDBJ whole genome shotgun (WGS) entry which is preliminary data.</text>
</comment>
<proteinExistence type="predicted"/>
<evidence type="ECO:0000313" key="1">
    <source>
        <dbReference type="EMBL" id="MFC7406881.1"/>
    </source>
</evidence>